<keyword evidence="2" id="KW-0378">Hydrolase</keyword>
<proteinExistence type="inferred from homology"/>
<dbReference type="KEGG" id="pshq:F3W81_01840"/>
<dbReference type="EMBL" id="CP045201">
    <property type="protein sequence ID" value="QOL79672.1"/>
    <property type="molecule type" value="Genomic_DNA"/>
</dbReference>
<dbReference type="Gene3D" id="3.40.800.10">
    <property type="entry name" value="Ureohydrolase domain"/>
    <property type="match status" value="1"/>
</dbReference>
<keyword evidence="6" id="KW-1185">Reference proteome</keyword>
<evidence type="ECO:0000313" key="6">
    <source>
        <dbReference type="Proteomes" id="UP000594118"/>
    </source>
</evidence>
<evidence type="ECO:0000256" key="3">
    <source>
        <dbReference type="ARBA" id="ARBA00023211"/>
    </source>
</evidence>
<dbReference type="InterPro" id="IPR006035">
    <property type="entry name" value="Ureohydrolase"/>
</dbReference>
<dbReference type="Pfam" id="PF00491">
    <property type="entry name" value="Arginase"/>
    <property type="match status" value="1"/>
</dbReference>
<gene>
    <name evidence="5" type="ORF">F3W81_01840</name>
</gene>
<name>A0A7L9WIA5_9RHOB</name>
<evidence type="ECO:0000313" key="5">
    <source>
        <dbReference type="EMBL" id="QOL79672.1"/>
    </source>
</evidence>
<dbReference type="PANTHER" id="PTHR43782">
    <property type="entry name" value="ARGINASE"/>
    <property type="match status" value="1"/>
</dbReference>
<dbReference type="GO" id="GO:0005829">
    <property type="term" value="C:cytosol"/>
    <property type="evidence" value="ECO:0007669"/>
    <property type="project" value="TreeGrafter"/>
</dbReference>
<evidence type="ECO:0000256" key="2">
    <source>
        <dbReference type="ARBA" id="ARBA00022801"/>
    </source>
</evidence>
<dbReference type="SUPFAM" id="SSF52768">
    <property type="entry name" value="Arginase/deacetylase"/>
    <property type="match status" value="1"/>
</dbReference>
<dbReference type="RefSeq" id="WP_193081966.1">
    <property type="nucleotide sequence ID" value="NZ_CP045201.1"/>
</dbReference>
<dbReference type="CDD" id="cd09999">
    <property type="entry name" value="Arginase-like_1"/>
    <property type="match status" value="1"/>
</dbReference>
<dbReference type="PROSITE" id="PS51409">
    <property type="entry name" value="ARGINASE_2"/>
    <property type="match status" value="1"/>
</dbReference>
<dbReference type="PANTHER" id="PTHR43782:SF3">
    <property type="entry name" value="ARGINASE"/>
    <property type="match status" value="1"/>
</dbReference>
<organism evidence="5 6">
    <name type="scientific">Pseudooceanicola spongiae</name>
    <dbReference type="NCBI Taxonomy" id="2613965"/>
    <lineage>
        <taxon>Bacteria</taxon>
        <taxon>Pseudomonadati</taxon>
        <taxon>Pseudomonadota</taxon>
        <taxon>Alphaproteobacteria</taxon>
        <taxon>Rhodobacterales</taxon>
        <taxon>Paracoccaceae</taxon>
        <taxon>Pseudooceanicola</taxon>
    </lineage>
</organism>
<accession>A0A7L9WIA5</accession>
<evidence type="ECO:0000256" key="1">
    <source>
        <dbReference type="ARBA" id="ARBA00022723"/>
    </source>
</evidence>
<protein>
    <submittedName>
        <fullName evidence="5">Arginase family protein</fullName>
    </submittedName>
</protein>
<evidence type="ECO:0000256" key="4">
    <source>
        <dbReference type="PROSITE-ProRule" id="PRU00742"/>
    </source>
</evidence>
<dbReference type="Proteomes" id="UP000594118">
    <property type="component" value="Chromosome"/>
</dbReference>
<keyword evidence="3" id="KW-0464">Manganese</keyword>
<sequence>MNDTKTLRLMFPQWQGGGNPDYVLGARLLAWLAPPAAHHLEVEVPVSLPNMEELEIENGILARAALLRQLDAARDIIDQHRPDKMIVFGGDCLMDQAPFSYLSELYGDQLGVLWIDAHPDVATPDDRDRGHTMVLGNLLGYGDAEFAARVPSPLAPERVMFVGLGRLSPQEAAFIARHGIRTAAPDVLRAGAEPVTEWIQETGIRHLAIHLDLDVFDPELFGGVSFAKPGLDGDTRASMRSGSMSFEQIANILSDVSKETDVVGLGFAEHIPWDAINLQNLMAGIPIFRA</sequence>
<comment type="similarity">
    <text evidence="4">Belongs to the arginase family.</text>
</comment>
<dbReference type="InterPro" id="IPR023696">
    <property type="entry name" value="Ureohydrolase_dom_sf"/>
</dbReference>
<keyword evidence="1" id="KW-0479">Metal-binding</keyword>
<dbReference type="AlphaFoldDB" id="A0A7L9WIA5"/>
<reference evidence="5 6" key="1">
    <citation type="submission" date="2019-10" db="EMBL/GenBank/DDBJ databases">
        <title>Pseudopuniceibacterium sp. HQ09 islated from Antarctica.</title>
        <authorList>
            <person name="Liao L."/>
            <person name="Su S."/>
            <person name="Chen B."/>
            <person name="Yu Y."/>
        </authorList>
    </citation>
    <scope>NUCLEOTIDE SEQUENCE [LARGE SCALE GENOMIC DNA]</scope>
    <source>
        <strain evidence="5 6">HQ09</strain>
    </source>
</reference>
<dbReference type="GO" id="GO:0030145">
    <property type="term" value="F:manganese ion binding"/>
    <property type="evidence" value="ECO:0007669"/>
    <property type="project" value="TreeGrafter"/>
</dbReference>
<dbReference type="GO" id="GO:0004053">
    <property type="term" value="F:arginase activity"/>
    <property type="evidence" value="ECO:0007669"/>
    <property type="project" value="TreeGrafter"/>
</dbReference>